<dbReference type="PANTHER" id="PTHR37817:SF1">
    <property type="entry name" value="N-ACETYLTRANSFERASE EIS"/>
    <property type="match status" value="1"/>
</dbReference>
<dbReference type="Pfam" id="PF17668">
    <property type="entry name" value="Acetyltransf_17"/>
    <property type="match status" value="1"/>
</dbReference>
<dbReference type="AlphaFoldDB" id="A0A645A0Q8"/>
<dbReference type="Gene3D" id="3.40.630.30">
    <property type="match status" value="2"/>
</dbReference>
<proteinExistence type="predicted"/>
<protein>
    <recommendedName>
        <fullName evidence="1">Eis-like acetyltransferase domain-containing protein</fullName>
    </recommendedName>
</protein>
<dbReference type="InterPro" id="IPR041380">
    <property type="entry name" value="Acetyltransf_17"/>
</dbReference>
<sequence>MIKKAQENDIRGLQELYAKTYSPQFVAHYFTSVFKPFNTYVIKDNTAIVSTLAVHRHPVWLNGKKINVSYLNFLFTAYEYRSLNYTETMISEVMEEMIYNDLLTFISCADAQPFISWDFHNIYQRKSYLLSRNQLPVYSQFGITADVPIGELTNLYQHFMCYFDGYRHRDKDYYQNKLQEISATGRKLIGCFNRQNDLEGYLIYDPKTDPLEIKEIIYLNSGALLKLLSYVLNQARVIKFTLSAGENLARIIPTAIYNTNDQLMVRMNDLELFNRLYGSDIKSVSEAFRMSGKPVNFNEEY</sequence>
<feature type="domain" description="Eis-like acetyltransferase" evidence="1">
    <location>
        <begin position="165"/>
        <end position="239"/>
    </location>
</feature>
<dbReference type="InterPro" id="IPR051554">
    <property type="entry name" value="Acetyltransferase_Eis"/>
</dbReference>
<organism evidence="2">
    <name type="scientific">bioreactor metagenome</name>
    <dbReference type="NCBI Taxonomy" id="1076179"/>
    <lineage>
        <taxon>unclassified sequences</taxon>
        <taxon>metagenomes</taxon>
        <taxon>ecological metagenomes</taxon>
    </lineage>
</organism>
<gene>
    <name evidence="2" type="ORF">SDC9_93026</name>
</gene>
<reference evidence="2" key="1">
    <citation type="submission" date="2019-08" db="EMBL/GenBank/DDBJ databases">
        <authorList>
            <person name="Kucharzyk K."/>
            <person name="Murdoch R.W."/>
            <person name="Higgins S."/>
            <person name="Loffler F."/>
        </authorList>
    </citation>
    <scope>NUCLEOTIDE SEQUENCE</scope>
</reference>
<dbReference type="GO" id="GO:0034069">
    <property type="term" value="F:aminoglycoside N-acetyltransferase activity"/>
    <property type="evidence" value="ECO:0007669"/>
    <property type="project" value="TreeGrafter"/>
</dbReference>
<dbReference type="SUPFAM" id="SSF55729">
    <property type="entry name" value="Acyl-CoA N-acyltransferases (Nat)"/>
    <property type="match status" value="1"/>
</dbReference>
<accession>A0A645A0Q8</accession>
<evidence type="ECO:0000259" key="1">
    <source>
        <dbReference type="Pfam" id="PF17668"/>
    </source>
</evidence>
<evidence type="ECO:0000313" key="2">
    <source>
        <dbReference type="EMBL" id="MPM46328.1"/>
    </source>
</evidence>
<dbReference type="GO" id="GO:0030649">
    <property type="term" value="P:aminoglycoside antibiotic catabolic process"/>
    <property type="evidence" value="ECO:0007669"/>
    <property type="project" value="TreeGrafter"/>
</dbReference>
<dbReference type="EMBL" id="VSSQ01011232">
    <property type="protein sequence ID" value="MPM46328.1"/>
    <property type="molecule type" value="Genomic_DNA"/>
</dbReference>
<dbReference type="InterPro" id="IPR016181">
    <property type="entry name" value="Acyl_CoA_acyltransferase"/>
</dbReference>
<name>A0A645A0Q8_9ZZZZ</name>
<dbReference type="Pfam" id="PF13527">
    <property type="entry name" value="Acetyltransf_9"/>
    <property type="match status" value="1"/>
</dbReference>
<comment type="caution">
    <text evidence="2">The sequence shown here is derived from an EMBL/GenBank/DDBJ whole genome shotgun (WGS) entry which is preliminary data.</text>
</comment>
<dbReference type="PANTHER" id="PTHR37817">
    <property type="entry name" value="N-ACETYLTRANSFERASE EIS"/>
    <property type="match status" value="1"/>
</dbReference>